<reference evidence="1 2" key="1">
    <citation type="submission" date="2019-03" db="EMBL/GenBank/DDBJ databases">
        <title>Genomic Encyclopedia of Type Strains, Phase IV (KMG-IV): sequencing the most valuable type-strain genomes for metagenomic binning, comparative biology and taxonomic classification.</title>
        <authorList>
            <person name="Goeker M."/>
        </authorList>
    </citation>
    <scope>NUCLEOTIDE SEQUENCE [LARGE SCALE GENOMIC DNA]</scope>
    <source>
        <strain evidence="1 2">DSM 100059</strain>
    </source>
</reference>
<evidence type="ECO:0000313" key="2">
    <source>
        <dbReference type="Proteomes" id="UP000294498"/>
    </source>
</evidence>
<name>A0A4R8DHP6_9BACT</name>
<dbReference type="OrthoDB" id="1442552at2"/>
<dbReference type="Gene3D" id="3.40.50.150">
    <property type="entry name" value="Vaccinia Virus protein VP39"/>
    <property type="match status" value="1"/>
</dbReference>
<dbReference type="RefSeq" id="WP_133999162.1">
    <property type="nucleotide sequence ID" value="NZ_SODV01000002.1"/>
</dbReference>
<dbReference type="GO" id="GO:0032259">
    <property type="term" value="P:methylation"/>
    <property type="evidence" value="ECO:0007669"/>
    <property type="project" value="UniProtKB-KW"/>
</dbReference>
<evidence type="ECO:0000313" key="1">
    <source>
        <dbReference type="EMBL" id="TDW97253.1"/>
    </source>
</evidence>
<dbReference type="Proteomes" id="UP000294498">
    <property type="component" value="Unassembled WGS sequence"/>
</dbReference>
<dbReference type="GO" id="GO:0008168">
    <property type="term" value="F:methyltransferase activity"/>
    <property type="evidence" value="ECO:0007669"/>
    <property type="project" value="UniProtKB-KW"/>
</dbReference>
<keyword evidence="1" id="KW-0489">Methyltransferase</keyword>
<dbReference type="AlphaFoldDB" id="A0A4R8DHP6"/>
<dbReference type="EMBL" id="SODV01000002">
    <property type="protein sequence ID" value="TDW97253.1"/>
    <property type="molecule type" value="Genomic_DNA"/>
</dbReference>
<accession>A0A4R8DHP6</accession>
<protein>
    <submittedName>
        <fullName evidence="1">O-methyltransferase involved in polyketide biosynthesis</fullName>
    </submittedName>
</protein>
<comment type="caution">
    <text evidence="1">The sequence shown here is derived from an EMBL/GenBank/DDBJ whole genome shotgun (WGS) entry which is preliminary data.</text>
</comment>
<organism evidence="1 2">
    <name type="scientific">Dinghuibacter silviterrae</name>
    <dbReference type="NCBI Taxonomy" id="1539049"/>
    <lineage>
        <taxon>Bacteria</taxon>
        <taxon>Pseudomonadati</taxon>
        <taxon>Bacteroidota</taxon>
        <taxon>Chitinophagia</taxon>
        <taxon>Chitinophagales</taxon>
        <taxon>Chitinophagaceae</taxon>
        <taxon>Dinghuibacter</taxon>
    </lineage>
</organism>
<dbReference type="SUPFAM" id="SSF53335">
    <property type="entry name" value="S-adenosyl-L-methionine-dependent methyltransferases"/>
    <property type="match status" value="1"/>
</dbReference>
<keyword evidence="1" id="KW-0808">Transferase</keyword>
<gene>
    <name evidence="1" type="ORF">EDB95_5100</name>
</gene>
<dbReference type="InterPro" id="IPR029063">
    <property type="entry name" value="SAM-dependent_MTases_sf"/>
</dbReference>
<proteinExistence type="predicted"/>
<sequence>MDAPTKDYSTISPSAKSLLWMKALTDIPFARAAAGLVFGEDELPQESDERVTPTFLKRLMHFDVRYWSIDAALSMMGLTNILEVSSGYSFRGLHQVLYEDRFYIDTDLPEVIAIKETLLQPLMRTLADAPVGQLLVKPLNVLDEDAFRALIRRFPPGPLALVNEGLLVYLDEEEKRRMCRIIRSVLKERGGYWVTADVYVRKMENEMAALSEVTPEISKFLADHHVNENKFGSFGEAETFFRSCGLKLAYKATPEPDMIRSRELLRRKGQQVPPIPLVQRHRIRETWILEPHR</sequence>
<keyword evidence="2" id="KW-1185">Reference proteome</keyword>